<feature type="compositionally biased region" description="Low complexity" evidence="2">
    <location>
        <begin position="94"/>
        <end position="116"/>
    </location>
</feature>
<dbReference type="PROSITE" id="PS00463">
    <property type="entry name" value="ZN2_CY6_FUNGAL_1"/>
    <property type="match status" value="1"/>
</dbReference>
<dbReference type="Pfam" id="PF00172">
    <property type="entry name" value="Zn_clus"/>
    <property type="match status" value="1"/>
</dbReference>
<feature type="region of interest" description="Disordered" evidence="2">
    <location>
        <begin position="67"/>
        <end position="153"/>
    </location>
</feature>
<evidence type="ECO:0000313" key="5">
    <source>
        <dbReference type="Proteomes" id="UP001433268"/>
    </source>
</evidence>
<accession>A0ABR1UTQ4</accession>
<dbReference type="PANTHER" id="PTHR37534:SF46">
    <property type="entry name" value="ZN(II)2CYS6 TRANSCRIPTION FACTOR (EUROFUNG)"/>
    <property type="match status" value="1"/>
</dbReference>
<dbReference type="InterPro" id="IPR001138">
    <property type="entry name" value="Zn2Cys6_DnaBD"/>
</dbReference>
<dbReference type="CDD" id="cd00067">
    <property type="entry name" value="GAL4"/>
    <property type="match status" value="1"/>
</dbReference>
<dbReference type="SUPFAM" id="SSF57701">
    <property type="entry name" value="Zn2/Cys6 DNA-binding domain"/>
    <property type="match status" value="1"/>
</dbReference>
<dbReference type="PROSITE" id="PS50048">
    <property type="entry name" value="ZN2_CY6_FUNGAL_2"/>
    <property type="match status" value="1"/>
</dbReference>
<dbReference type="EMBL" id="JAQQWN010000010">
    <property type="protein sequence ID" value="KAK8062277.1"/>
    <property type="molecule type" value="Genomic_DNA"/>
</dbReference>
<keyword evidence="5" id="KW-1185">Reference proteome</keyword>
<protein>
    <recommendedName>
        <fullName evidence="3">Zn(2)-C6 fungal-type domain-containing protein</fullName>
    </recommendedName>
</protein>
<proteinExistence type="predicted"/>
<dbReference type="InterPro" id="IPR036864">
    <property type="entry name" value="Zn2-C6_fun-type_DNA-bd_sf"/>
</dbReference>
<dbReference type="Proteomes" id="UP001433268">
    <property type="component" value="Unassembled WGS sequence"/>
</dbReference>
<organism evidence="4 5">
    <name type="scientific">Apiospora hydei</name>
    <dbReference type="NCBI Taxonomy" id="1337664"/>
    <lineage>
        <taxon>Eukaryota</taxon>
        <taxon>Fungi</taxon>
        <taxon>Dikarya</taxon>
        <taxon>Ascomycota</taxon>
        <taxon>Pezizomycotina</taxon>
        <taxon>Sordariomycetes</taxon>
        <taxon>Xylariomycetidae</taxon>
        <taxon>Amphisphaeriales</taxon>
        <taxon>Apiosporaceae</taxon>
        <taxon>Apiospora</taxon>
    </lineage>
</organism>
<comment type="caution">
    <text evidence="4">The sequence shown here is derived from an EMBL/GenBank/DDBJ whole genome shotgun (WGS) entry which is preliminary data.</text>
</comment>
<name>A0ABR1UTQ4_9PEZI</name>
<feature type="compositionally biased region" description="Polar residues" evidence="2">
    <location>
        <begin position="67"/>
        <end position="83"/>
    </location>
</feature>
<feature type="region of interest" description="Disordered" evidence="2">
    <location>
        <begin position="408"/>
        <end position="432"/>
    </location>
</feature>
<sequence length="432" mass="45919">MFGALRYNSVTKDVEHVELERADGFEARGYSRTACNECRLRKLKCSGDRNGCKRCRAICITCAYQPSSDNKSTFKVSRPSPSADNVDMATRSNAASASPGPQPRQQRAGGQGQQRANPGDKTLDHTSSGSGPHPNNGPSAAPDTPMELLYPLSPPPSNLDWDFSSADFEHMTDLDGTSSTAGDAPALSALVAAHEDLPQGMNVESGGDDYDIPDASVDLNPTTSHAASGGQYSMAITSKHHQHTASSPSFFAPSSKQGSKSQSWESFVDAAAPLLDPPPNAPASLDDILASLTRGMNVVEQVLRCGQCNAGTENRMLLATIAQQLALIGGETVASARRGWKTPVILRREDYAFGRVSSIGHAQQQRPGLQFFDHSITRKGHFPRSLQGGQSRDAIRDVVSRITLAHRATTRGSASGEGQDGFQCQGPEAIGG</sequence>
<dbReference type="GeneID" id="92051748"/>
<dbReference type="RefSeq" id="XP_066660876.1">
    <property type="nucleotide sequence ID" value="XM_066818688.1"/>
</dbReference>
<evidence type="ECO:0000256" key="1">
    <source>
        <dbReference type="ARBA" id="ARBA00023242"/>
    </source>
</evidence>
<keyword evidence="1" id="KW-0539">Nucleus</keyword>
<dbReference type="PANTHER" id="PTHR37534">
    <property type="entry name" value="TRANSCRIPTIONAL ACTIVATOR PROTEIN UGA3"/>
    <property type="match status" value="1"/>
</dbReference>
<evidence type="ECO:0000256" key="2">
    <source>
        <dbReference type="SAM" id="MobiDB-lite"/>
    </source>
</evidence>
<evidence type="ECO:0000313" key="4">
    <source>
        <dbReference type="EMBL" id="KAK8062277.1"/>
    </source>
</evidence>
<reference evidence="4 5" key="1">
    <citation type="submission" date="2023-01" db="EMBL/GenBank/DDBJ databases">
        <title>Analysis of 21 Apiospora genomes using comparative genomics revels a genus with tremendous synthesis potential of carbohydrate active enzymes and secondary metabolites.</title>
        <authorList>
            <person name="Sorensen T."/>
        </authorList>
    </citation>
    <scope>NUCLEOTIDE SEQUENCE [LARGE SCALE GENOMIC DNA]</scope>
    <source>
        <strain evidence="4 5">CBS 114990</strain>
    </source>
</reference>
<feature type="domain" description="Zn(2)-C6 fungal-type" evidence="3">
    <location>
        <begin position="34"/>
        <end position="64"/>
    </location>
</feature>
<dbReference type="SMART" id="SM00066">
    <property type="entry name" value="GAL4"/>
    <property type="match status" value="1"/>
</dbReference>
<dbReference type="Gene3D" id="4.10.240.10">
    <property type="entry name" value="Zn(2)-C6 fungal-type DNA-binding domain"/>
    <property type="match status" value="1"/>
</dbReference>
<gene>
    <name evidence="4" type="ORF">PG997_014374</name>
</gene>
<evidence type="ECO:0000259" key="3">
    <source>
        <dbReference type="PROSITE" id="PS50048"/>
    </source>
</evidence>